<dbReference type="AlphaFoldDB" id="A0A2I6S8B7"/>
<dbReference type="Gene3D" id="1.10.1200.10">
    <property type="entry name" value="ACP-like"/>
    <property type="match status" value="1"/>
</dbReference>
<dbReference type="EMBL" id="CP025682">
    <property type="protein sequence ID" value="AUN95509.1"/>
    <property type="molecule type" value="Genomic_DNA"/>
</dbReference>
<organism evidence="2 3">
    <name type="scientific">Pseudazoarcus pumilus</name>
    <dbReference type="NCBI Taxonomy" id="2067960"/>
    <lineage>
        <taxon>Bacteria</taxon>
        <taxon>Pseudomonadati</taxon>
        <taxon>Pseudomonadota</taxon>
        <taxon>Betaproteobacteria</taxon>
        <taxon>Rhodocyclales</taxon>
        <taxon>Zoogloeaceae</taxon>
        <taxon>Pseudazoarcus</taxon>
    </lineage>
</organism>
<feature type="domain" description="Carrier" evidence="1">
    <location>
        <begin position="3"/>
        <end position="77"/>
    </location>
</feature>
<dbReference type="Pfam" id="PF00550">
    <property type="entry name" value="PP-binding"/>
    <property type="match status" value="1"/>
</dbReference>
<dbReference type="InterPro" id="IPR009081">
    <property type="entry name" value="PP-bd_ACP"/>
</dbReference>
<dbReference type="PROSITE" id="PS50075">
    <property type="entry name" value="CARRIER"/>
    <property type="match status" value="1"/>
</dbReference>
<dbReference type="RefSeq" id="WP_102247557.1">
    <property type="nucleotide sequence ID" value="NZ_CP025682.1"/>
</dbReference>
<evidence type="ECO:0000313" key="3">
    <source>
        <dbReference type="Proteomes" id="UP000242205"/>
    </source>
</evidence>
<gene>
    <name evidence="2" type="ORF">C0099_11570</name>
</gene>
<evidence type="ECO:0000313" key="2">
    <source>
        <dbReference type="EMBL" id="AUN95509.1"/>
    </source>
</evidence>
<reference evidence="2 3" key="1">
    <citation type="submission" date="2018-01" db="EMBL/GenBank/DDBJ databases">
        <authorList>
            <person name="Fu G.-Y."/>
        </authorList>
    </citation>
    <scope>NUCLEOTIDE SEQUENCE [LARGE SCALE GENOMIC DNA]</scope>
    <source>
        <strain evidence="2 3">SY39</strain>
    </source>
</reference>
<keyword evidence="3" id="KW-1185">Reference proteome</keyword>
<dbReference type="SUPFAM" id="SSF47336">
    <property type="entry name" value="ACP-like"/>
    <property type="match status" value="1"/>
</dbReference>
<evidence type="ECO:0000259" key="1">
    <source>
        <dbReference type="PROSITE" id="PS50075"/>
    </source>
</evidence>
<dbReference type="Proteomes" id="UP000242205">
    <property type="component" value="Chromosome"/>
</dbReference>
<dbReference type="InterPro" id="IPR036736">
    <property type="entry name" value="ACP-like_sf"/>
</dbReference>
<accession>A0A2I6S8B7</accession>
<protein>
    <recommendedName>
        <fullName evidence="1">Carrier domain-containing protein</fullName>
    </recommendedName>
</protein>
<proteinExistence type="predicted"/>
<dbReference type="KEGG" id="atw:C0099_11570"/>
<name>A0A2I6S8B7_9RHOO</name>
<sequence>MTQDFNNRFDALVHDHFGAQLADSGLDTVLADLELDSLGLLDFVMSLEQGFDVEIDVEVVNEDMTLMRIREVLRDLAGDRSAAAGS</sequence>